<keyword evidence="4 7" id="KW-0547">Nucleotide-binding</keyword>
<keyword evidence="12" id="KW-1185">Reference proteome</keyword>
<dbReference type="GO" id="GO:0016301">
    <property type="term" value="F:kinase activity"/>
    <property type="evidence" value="ECO:0007669"/>
    <property type="project" value="UniProtKB-KW"/>
</dbReference>
<evidence type="ECO:0000256" key="2">
    <source>
        <dbReference type="ARBA" id="ARBA00022527"/>
    </source>
</evidence>
<reference evidence="11" key="1">
    <citation type="submission" date="2021-04" db="EMBL/GenBank/DDBJ databases">
        <title>Pseudonocardia sp. nov., isolated from sandy soil of mangrove forest.</title>
        <authorList>
            <person name="Zan Z."/>
            <person name="Huang R."/>
            <person name="Liu W."/>
        </authorList>
    </citation>
    <scope>NUCLEOTIDE SEQUENCE</scope>
    <source>
        <strain evidence="11">S2-4</strain>
    </source>
</reference>
<dbReference type="NCBIfam" id="TIGR02276">
    <property type="entry name" value="beta_rpt_yvtn"/>
    <property type="match status" value="1"/>
</dbReference>
<dbReference type="Gene3D" id="2.130.10.10">
    <property type="entry name" value="YVTN repeat-like/Quinoprotein amine dehydrogenase"/>
    <property type="match status" value="2"/>
</dbReference>
<keyword evidence="5 11" id="KW-0418">Kinase</keyword>
<feature type="compositionally biased region" description="Pro residues" evidence="8">
    <location>
        <begin position="276"/>
        <end position="285"/>
    </location>
</feature>
<dbReference type="CDD" id="cd14014">
    <property type="entry name" value="STKc_PknB_like"/>
    <property type="match status" value="1"/>
</dbReference>
<dbReference type="InterPro" id="IPR017441">
    <property type="entry name" value="Protein_kinase_ATP_BS"/>
</dbReference>
<keyword evidence="9" id="KW-0472">Membrane</keyword>
<comment type="caution">
    <text evidence="11">The sequence shown here is derived from an EMBL/GenBank/DDBJ whole genome shotgun (WGS) entry which is preliminary data.</text>
</comment>
<dbReference type="PROSITE" id="PS50011">
    <property type="entry name" value="PROTEIN_KINASE_DOM"/>
    <property type="match status" value="1"/>
</dbReference>
<evidence type="ECO:0000313" key="12">
    <source>
        <dbReference type="Proteomes" id="UP001165283"/>
    </source>
</evidence>
<dbReference type="Gene3D" id="1.10.510.10">
    <property type="entry name" value="Transferase(Phosphotransferase) domain 1"/>
    <property type="match status" value="1"/>
</dbReference>
<evidence type="ECO:0000313" key="11">
    <source>
        <dbReference type="EMBL" id="MCO1656093.1"/>
    </source>
</evidence>
<dbReference type="Proteomes" id="UP001165283">
    <property type="component" value="Unassembled WGS sequence"/>
</dbReference>
<feature type="compositionally biased region" description="Pro residues" evidence="8">
    <location>
        <begin position="310"/>
        <end position="319"/>
    </location>
</feature>
<keyword evidence="6 7" id="KW-0067">ATP-binding</keyword>
<dbReference type="InterPro" id="IPR011009">
    <property type="entry name" value="Kinase-like_dom_sf"/>
</dbReference>
<feature type="transmembrane region" description="Helical" evidence="9">
    <location>
        <begin position="332"/>
        <end position="352"/>
    </location>
</feature>
<dbReference type="PANTHER" id="PTHR43289:SF6">
    <property type="entry name" value="SERINE_THREONINE-PROTEIN KINASE NEKL-3"/>
    <property type="match status" value="1"/>
</dbReference>
<dbReference type="InterPro" id="IPR011964">
    <property type="entry name" value="YVTN_b-propeller_repeat"/>
</dbReference>
<evidence type="ECO:0000256" key="1">
    <source>
        <dbReference type="ARBA" id="ARBA00012513"/>
    </source>
</evidence>
<evidence type="ECO:0000256" key="8">
    <source>
        <dbReference type="SAM" id="MobiDB-lite"/>
    </source>
</evidence>
<protein>
    <recommendedName>
        <fullName evidence="1">non-specific serine/threonine protein kinase</fullName>
        <ecNumber evidence="1">2.7.11.1</ecNumber>
    </recommendedName>
</protein>
<feature type="binding site" evidence="7">
    <location>
        <position position="37"/>
    </location>
    <ligand>
        <name>ATP</name>
        <dbReference type="ChEBI" id="CHEBI:30616"/>
    </ligand>
</feature>
<keyword evidence="9" id="KW-0812">Transmembrane</keyword>
<dbReference type="EC" id="2.7.11.1" evidence="1"/>
<keyword evidence="3" id="KW-0808">Transferase</keyword>
<dbReference type="InterPro" id="IPR015943">
    <property type="entry name" value="WD40/YVTN_repeat-like_dom_sf"/>
</dbReference>
<organism evidence="11 12">
    <name type="scientific">Pseudonocardia humida</name>
    <dbReference type="NCBI Taxonomy" id="2800819"/>
    <lineage>
        <taxon>Bacteria</taxon>
        <taxon>Bacillati</taxon>
        <taxon>Actinomycetota</taxon>
        <taxon>Actinomycetes</taxon>
        <taxon>Pseudonocardiales</taxon>
        <taxon>Pseudonocardiaceae</taxon>
        <taxon>Pseudonocardia</taxon>
    </lineage>
</organism>
<evidence type="ECO:0000256" key="4">
    <source>
        <dbReference type="ARBA" id="ARBA00022741"/>
    </source>
</evidence>
<keyword evidence="9" id="KW-1133">Transmembrane helix</keyword>
<evidence type="ECO:0000256" key="3">
    <source>
        <dbReference type="ARBA" id="ARBA00022679"/>
    </source>
</evidence>
<keyword evidence="2" id="KW-0723">Serine/threonine-protein kinase</keyword>
<dbReference type="Pfam" id="PF10282">
    <property type="entry name" value="Lactonase"/>
    <property type="match status" value="1"/>
</dbReference>
<dbReference type="EMBL" id="JAGSOV010000028">
    <property type="protein sequence ID" value="MCO1656093.1"/>
    <property type="molecule type" value="Genomic_DNA"/>
</dbReference>
<evidence type="ECO:0000256" key="6">
    <source>
        <dbReference type="ARBA" id="ARBA00022840"/>
    </source>
</evidence>
<evidence type="ECO:0000259" key="10">
    <source>
        <dbReference type="PROSITE" id="PS50011"/>
    </source>
</evidence>
<gene>
    <name evidence="11" type="ORF">KDL28_13620</name>
</gene>
<feature type="region of interest" description="Disordered" evidence="8">
    <location>
        <begin position="270"/>
        <end position="327"/>
    </location>
</feature>
<evidence type="ECO:0000256" key="9">
    <source>
        <dbReference type="SAM" id="Phobius"/>
    </source>
</evidence>
<evidence type="ECO:0000256" key="5">
    <source>
        <dbReference type="ARBA" id="ARBA00022777"/>
    </source>
</evidence>
<evidence type="ECO:0000256" key="7">
    <source>
        <dbReference type="PROSITE-ProRule" id="PRU10141"/>
    </source>
</evidence>
<dbReference type="RefSeq" id="WP_252438478.1">
    <property type="nucleotide sequence ID" value="NZ_JAGSOV010000028.1"/>
</dbReference>
<dbReference type="Gene3D" id="3.30.200.20">
    <property type="entry name" value="Phosphorylase Kinase, domain 1"/>
    <property type="match status" value="1"/>
</dbReference>
<dbReference type="SMART" id="SM00220">
    <property type="entry name" value="S_TKc"/>
    <property type="match status" value="1"/>
</dbReference>
<feature type="region of interest" description="Disordered" evidence="8">
    <location>
        <begin position="208"/>
        <end position="233"/>
    </location>
</feature>
<sequence length="682" mass="69146">MGEQFGHYRLDALLGRGGMGEVHRAHDSIRGRTVALKRLSAEQSGRPEFEARFRRESLLAAQLSAPNIIPIHDFGEIDGRLYLDMRLVEGRDLGALLAAGPLDPPRAVWIVTQLARALDAAHAAGLVHRDVKPSNALVAADDFVYLVDFGIARTLDGVGSTRLTSSTGVVGTLAYMPPERMAGAPDDPRGDVYALACLLHECLTGEPPFGAGDPPAQLAGHLHAPPPRPGATRAELAPFDEVIARGMAKDPERRTPSAGALARAAALALPSSPGTPALPVPPPTASSPTAQPSVPEPVGRPAAVPTRTWAPPPGPPRTPTPTRTESPRRRGLALLLVAMLVLAAATVAVFVVPRGDPAPGAAPIPSTRVPPVVPTVGDTIVVGGTPSALVLTPDGAAGFVLTARVPGRDEVVRLDLAGGDPVGPALDVSAAGGGLALAPDGRALHVSRCGGTCSLDTLDVAGGATVAGVPLAEIPTSVVVDAAGRRAYALLWRRVAGRVETEVAVVDLAGRGTVGEPVVVASSGLGGLALSPDGARLYVADGRAAVSVLDTAARVVLGRPVTVGDGAGEIAVAPDGARAYVANAVAGTVTVLDLDPLAVRDRPIPVGAEPDGLAVSPDGSRVYVANRGDGTVSVIDTATAAVVGEPVPVGREPTAVAVSPDGSRVYVVNRADGTISVLEAGA</sequence>
<name>A0ABT0ZZC1_9PSEU</name>
<dbReference type="SUPFAM" id="SSF56112">
    <property type="entry name" value="Protein kinase-like (PK-like)"/>
    <property type="match status" value="1"/>
</dbReference>
<accession>A0ABT0ZZC1</accession>
<feature type="domain" description="Protein kinase" evidence="10">
    <location>
        <begin position="8"/>
        <end position="267"/>
    </location>
</feature>
<dbReference type="Pfam" id="PF00069">
    <property type="entry name" value="Pkinase"/>
    <property type="match status" value="1"/>
</dbReference>
<proteinExistence type="predicted"/>
<dbReference type="InterPro" id="IPR011044">
    <property type="entry name" value="Quino_amine_DH_bsu"/>
</dbReference>
<dbReference type="InterPro" id="IPR019405">
    <property type="entry name" value="Lactonase_7-beta_prop"/>
</dbReference>
<dbReference type="PANTHER" id="PTHR43289">
    <property type="entry name" value="MITOGEN-ACTIVATED PROTEIN KINASE KINASE KINASE 20-RELATED"/>
    <property type="match status" value="1"/>
</dbReference>
<dbReference type="PROSITE" id="PS00107">
    <property type="entry name" value="PROTEIN_KINASE_ATP"/>
    <property type="match status" value="1"/>
</dbReference>
<dbReference type="SUPFAM" id="SSF50969">
    <property type="entry name" value="YVTN repeat-like/Quinoprotein amine dehydrogenase"/>
    <property type="match status" value="1"/>
</dbReference>
<dbReference type="InterPro" id="IPR000719">
    <property type="entry name" value="Prot_kinase_dom"/>
</dbReference>